<sequence length="159" mass="17571">MFATVFLLLVALCAQGGNGEERGEEAQRPGHVTVVIVGGTGDLAKKYLWRGFFELYVTNVKGGNTFSFYGGGLSPADKGKPALFEILKALSCSKDVSQERCAVLKEQFLRLTQYRELKTLENYQKLAKDIEQDLKQEGMTEAGRLFYLSVPAFAYADIA</sequence>
<feature type="non-terminal residue" evidence="1">
    <location>
        <position position="159"/>
    </location>
</feature>
<comment type="caution">
    <text evidence="1">The sequence shown here is derived from an EMBL/GenBank/DDBJ whole genome shotgun (WGS) entry which is preliminary data.</text>
</comment>
<dbReference type="EMBL" id="CM024790">
    <property type="protein sequence ID" value="KAG8007725.1"/>
    <property type="molecule type" value="Genomic_DNA"/>
</dbReference>
<accession>A0ACB7F120</accession>
<gene>
    <name evidence="1" type="primary">H6PD.2</name>
    <name evidence="1" type="ORF">GBF38_013381</name>
</gene>
<evidence type="ECO:0000313" key="1">
    <source>
        <dbReference type="EMBL" id="KAG8007725.1"/>
    </source>
</evidence>
<reference evidence="1" key="1">
    <citation type="submission" date="2020-04" db="EMBL/GenBank/DDBJ databases">
        <title>A chromosome-scale assembly and high-density genetic map of the yellow drum (Nibea albiflora) genome.</title>
        <authorList>
            <person name="Xu D."/>
            <person name="Zhang W."/>
            <person name="Chen R."/>
            <person name="Tan P."/>
            <person name="Wang L."/>
            <person name="Song H."/>
            <person name="Tian L."/>
            <person name="Zhu Q."/>
            <person name="Wang B."/>
        </authorList>
    </citation>
    <scope>NUCLEOTIDE SEQUENCE</scope>
    <source>
        <strain evidence="1">ZJHYS-2018</strain>
    </source>
</reference>
<keyword evidence="2" id="KW-1185">Reference proteome</keyword>
<name>A0ACB7F120_NIBAL</name>
<evidence type="ECO:0000313" key="2">
    <source>
        <dbReference type="Proteomes" id="UP000805704"/>
    </source>
</evidence>
<dbReference type="Proteomes" id="UP000805704">
    <property type="component" value="Chromosome 2"/>
</dbReference>
<protein>
    <submittedName>
        <fullName evidence="1">GDH/6PGL endoplasmic bifunctional protein</fullName>
    </submittedName>
</protein>
<proteinExistence type="predicted"/>
<organism evidence="1 2">
    <name type="scientific">Nibea albiflora</name>
    <name type="common">Yellow drum</name>
    <name type="synonym">Corvina albiflora</name>
    <dbReference type="NCBI Taxonomy" id="240163"/>
    <lineage>
        <taxon>Eukaryota</taxon>
        <taxon>Metazoa</taxon>
        <taxon>Chordata</taxon>
        <taxon>Craniata</taxon>
        <taxon>Vertebrata</taxon>
        <taxon>Euteleostomi</taxon>
        <taxon>Actinopterygii</taxon>
        <taxon>Neopterygii</taxon>
        <taxon>Teleostei</taxon>
        <taxon>Neoteleostei</taxon>
        <taxon>Acanthomorphata</taxon>
        <taxon>Eupercaria</taxon>
        <taxon>Sciaenidae</taxon>
        <taxon>Nibea</taxon>
    </lineage>
</organism>